<evidence type="ECO:0000313" key="1">
    <source>
        <dbReference type="EMBL" id="HCE16809.1"/>
    </source>
</evidence>
<protein>
    <submittedName>
        <fullName evidence="1">Uncharacterized protein</fullName>
    </submittedName>
</protein>
<sequence>MKWPVEEILVHWEGDGSITPRWFTVRGDKIQVDSTGRSWRDAEGYHVLCMTHTGAVYELVLTPVAAWEARFPREMKKG</sequence>
<dbReference type="STRING" id="229919.GCA_001050195_00411"/>
<name>A0A3D1JE05_9CHLR</name>
<organism evidence="1 2">
    <name type="scientific">Anaerolinea thermolimosa</name>
    <dbReference type="NCBI Taxonomy" id="229919"/>
    <lineage>
        <taxon>Bacteria</taxon>
        <taxon>Bacillati</taxon>
        <taxon>Chloroflexota</taxon>
        <taxon>Anaerolineae</taxon>
        <taxon>Anaerolineales</taxon>
        <taxon>Anaerolineaceae</taxon>
        <taxon>Anaerolinea</taxon>
    </lineage>
</organism>
<proteinExistence type="predicted"/>
<comment type="caution">
    <text evidence="1">The sequence shown here is derived from an EMBL/GenBank/DDBJ whole genome shotgun (WGS) entry which is preliminary data.</text>
</comment>
<evidence type="ECO:0000313" key="2">
    <source>
        <dbReference type="Proteomes" id="UP000264141"/>
    </source>
</evidence>
<gene>
    <name evidence="1" type="ORF">DEQ80_03020</name>
</gene>
<dbReference type="RefSeq" id="WP_062189259.1">
    <property type="nucleotide sequence ID" value="NZ_DF967965.1"/>
</dbReference>
<reference evidence="1 2" key="1">
    <citation type="journal article" date="2018" name="Nat. Biotechnol.">
        <title>A standardized bacterial taxonomy based on genome phylogeny substantially revises the tree of life.</title>
        <authorList>
            <person name="Parks D.H."/>
            <person name="Chuvochina M."/>
            <person name="Waite D.W."/>
            <person name="Rinke C."/>
            <person name="Skarshewski A."/>
            <person name="Chaumeil P.A."/>
            <person name="Hugenholtz P."/>
        </authorList>
    </citation>
    <scope>NUCLEOTIDE SEQUENCE [LARGE SCALE GENOMIC DNA]</scope>
    <source>
        <strain evidence="1">UBA8781</strain>
    </source>
</reference>
<accession>A0A3D1JE05</accession>
<dbReference type="Proteomes" id="UP000264141">
    <property type="component" value="Unassembled WGS sequence"/>
</dbReference>
<dbReference type="EMBL" id="DPBP01000013">
    <property type="protein sequence ID" value="HCE16809.1"/>
    <property type="molecule type" value="Genomic_DNA"/>
</dbReference>
<dbReference type="AlphaFoldDB" id="A0A3D1JE05"/>